<comment type="caution">
    <text evidence="1">The sequence shown here is derived from an EMBL/GenBank/DDBJ whole genome shotgun (WGS) entry which is preliminary data.</text>
</comment>
<keyword evidence="2" id="KW-1185">Reference proteome</keyword>
<proteinExistence type="predicted"/>
<reference evidence="1 2" key="1">
    <citation type="submission" date="2023-09" db="EMBL/GenBank/DDBJ databases">
        <authorList>
            <person name="Wang M."/>
        </authorList>
    </citation>
    <scope>NUCLEOTIDE SEQUENCE [LARGE SCALE GENOMIC DNA]</scope>
    <source>
        <strain evidence="1">GT-2023</strain>
        <tissue evidence="1">Liver</tissue>
    </source>
</reference>
<organism evidence="1 2">
    <name type="scientific">Cirrhinus molitorella</name>
    <name type="common">mud carp</name>
    <dbReference type="NCBI Taxonomy" id="172907"/>
    <lineage>
        <taxon>Eukaryota</taxon>
        <taxon>Metazoa</taxon>
        <taxon>Chordata</taxon>
        <taxon>Craniata</taxon>
        <taxon>Vertebrata</taxon>
        <taxon>Euteleostomi</taxon>
        <taxon>Actinopterygii</taxon>
        <taxon>Neopterygii</taxon>
        <taxon>Teleostei</taxon>
        <taxon>Ostariophysi</taxon>
        <taxon>Cypriniformes</taxon>
        <taxon>Cyprinidae</taxon>
        <taxon>Labeoninae</taxon>
        <taxon>Labeonini</taxon>
        <taxon>Cirrhinus</taxon>
    </lineage>
</organism>
<name>A0ABR3N004_9TELE</name>
<protein>
    <submittedName>
        <fullName evidence="1">Uncharacterized protein</fullName>
    </submittedName>
</protein>
<sequence length="107" mass="12165">MCGRNSDSMGLIIQVYSVSQTQTHLQVRERDLKPSEPFLNVTAHLINILTLNFLLPKCCCSDCVYVCVGRLLNRSGSLRGRRVCFEPAGFLFPFPSSVKERNEKERE</sequence>
<evidence type="ECO:0000313" key="1">
    <source>
        <dbReference type="EMBL" id="KAL1270255.1"/>
    </source>
</evidence>
<dbReference type="EMBL" id="JAYMGO010000008">
    <property type="protein sequence ID" value="KAL1270255.1"/>
    <property type="molecule type" value="Genomic_DNA"/>
</dbReference>
<evidence type="ECO:0000313" key="2">
    <source>
        <dbReference type="Proteomes" id="UP001558613"/>
    </source>
</evidence>
<dbReference type="Proteomes" id="UP001558613">
    <property type="component" value="Unassembled WGS sequence"/>
</dbReference>
<gene>
    <name evidence="1" type="ORF">QQF64_032544</name>
</gene>
<accession>A0ABR3N004</accession>